<evidence type="ECO:0000256" key="2">
    <source>
        <dbReference type="ARBA" id="ARBA00022516"/>
    </source>
</evidence>
<keyword evidence="8" id="KW-0012">Acyltransferase</keyword>
<dbReference type="GO" id="GO:0006633">
    <property type="term" value="P:fatty acid biosynthetic process"/>
    <property type="evidence" value="ECO:0007669"/>
    <property type="project" value="UniProtKB-UniRule"/>
</dbReference>
<dbReference type="EC" id="2.3.1.180" evidence="8"/>
<sequence length="311" mass="33380">MAIIIKTTGKAIPKKIMHNSDFPASLDTSDEWIRSHTGIGSRYIASQEDTSASLGAEACKQVLANENLNPQDIDLIICATATAEYQGFPSNACLIQKELGAKNAACFDLSAACSGFLYAIDTAAALMERHGRRYALVCGTEVLSKIIDWQDRSTCVLFGDGAGAALLENTFDNSKRGIGSVILGSDGTGYEALYMGDYLKMNGRTVYNFAVGVITETVKSLLQKENINMEDVDLVVCHQANKRILEAAAKRLNTDMSKFACNMENYGNTSAASIPITLDDLRLQGKLTEGTTIITAGFGAGLTWGGAVIRF</sequence>
<dbReference type="CDD" id="cd00830">
    <property type="entry name" value="KAS_III"/>
    <property type="match status" value="1"/>
</dbReference>
<keyword evidence="3 8" id="KW-0808">Transferase</keyword>
<dbReference type="GO" id="GO:0005737">
    <property type="term" value="C:cytoplasm"/>
    <property type="evidence" value="ECO:0007669"/>
    <property type="project" value="UniProtKB-SubCell"/>
</dbReference>
<accession>A0A0E2E3C3</accession>
<dbReference type="HAMAP" id="MF_01815">
    <property type="entry name" value="FabH"/>
    <property type="match status" value="1"/>
</dbReference>
<dbReference type="Proteomes" id="UP000011705">
    <property type="component" value="Chromosome"/>
</dbReference>
<comment type="caution">
    <text evidence="11">The sequence shown here is derived from an EMBL/GenBank/DDBJ whole genome shotgun (WGS) entry which is preliminary data.</text>
</comment>
<dbReference type="PATRIC" id="fig|999432.5.peg.2093"/>
<dbReference type="NCBIfam" id="NF006829">
    <property type="entry name" value="PRK09352.1"/>
    <property type="match status" value="1"/>
</dbReference>
<feature type="active site" evidence="8">
    <location>
        <position position="268"/>
    </location>
</feature>
<dbReference type="SUPFAM" id="SSF53901">
    <property type="entry name" value="Thiolase-like"/>
    <property type="match status" value="1"/>
</dbReference>
<evidence type="ECO:0000256" key="4">
    <source>
        <dbReference type="ARBA" id="ARBA00022832"/>
    </source>
</evidence>
<proteinExistence type="inferred from homology"/>
<evidence type="ECO:0000256" key="3">
    <source>
        <dbReference type="ARBA" id="ARBA00022679"/>
    </source>
</evidence>
<feature type="active site" evidence="8">
    <location>
        <position position="238"/>
    </location>
</feature>
<comment type="domain">
    <text evidence="8">The last Arg residue of the ACP-binding site is essential for the weak association between ACP/AcpP and FabH.</text>
</comment>
<evidence type="ECO:0000313" key="11">
    <source>
        <dbReference type="EMBL" id="EMB31636.1"/>
    </source>
</evidence>
<dbReference type="Pfam" id="PF08541">
    <property type="entry name" value="ACP_syn_III_C"/>
    <property type="match status" value="1"/>
</dbReference>
<reference evidence="11" key="1">
    <citation type="submission" date="2012-01" db="EMBL/GenBank/DDBJ databases">
        <title>The Genome Sequence of Treponema denticola H-22.</title>
        <authorList>
            <consortium name="The Broad Institute Genome Sequencing Platform"/>
            <person name="Earl A."/>
            <person name="Ward D."/>
            <person name="Feldgarden M."/>
            <person name="Gevers D."/>
            <person name="Blanton J.M."/>
            <person name="Fenno C.J."/>
            <person name="Baranova O.V."/>
            <person name="Mathney J."/>
            <person name="Dewhirst F.E."/>
            <person name="Izard J."/>
            <person name="Young S.K."/>
            <person name="Zeng Q."/>
            <person name="Gargeya S."/>
            <person name="Fitzgerald M."/>
            <person name="Haas B."/>
            <person name="Abouelleil A."/>
            <person name="Alvarado L."/>
            <person name="Arachchi H.M."/>
            <person name="Berlin A."/>
            <person name="Chapman S.B."/>
            <person name="Gearin G."/>
            <person name="Goldberg J."/>
            <person name="Griggs A."/>
            <person name="Gujja S."/>
            <person name="Hansen M."/>
            <person name="Heiman D."/>
            <person name="Howarth C."/>
            <person name="Larimer J."/>
            <person name="Lui A."/>
            <person name="MacDonald P.J.P."/>
            <person name="McCowen C."/>
            <person name="Montmayeur A."/>
            <person name="Murphy C."/>
            <person name="Neiman D."/>
            <person name="Pearson M."/>
            <person name="Priest M."/>
            <person name="Roberts A."/>
            <person name="Saif S."/>
            <person name="Shea T."/>
            <person name="Sisk P."/>
            <person name="Stolte C."/>
            <person name="Sykes S."/>
            <person name="Wortman J."/>
            <person name="Nusbaum C."/>
            <person name="Birren B."/>
        </authorList>
    </citation>
    <scope>NUCLEOTIDE SEQUENCE [LARGE SCALE GENOMIC DNA]</scope>
    <source>
        <strain evidence="11">H-22</strain>
    </source>
</reference>
<dbReference type="InterPro" id="IPR004655">
    <property type="entry name" value="FabH"/>
</dbReference>
<feature type="region of interest" description="ACP-binding" evidence="8">
    <location>
        <begin position="239"/>
        <end position="243"/>
    </location>
</feature>
<dbReference type="InterPro" id="IPR013751">
    <property type="entry name" value="ACP_syn_III_N"/>
</dbReference>
<feature type="domain" description="Beta-ketoacyl-[acyl-carrier-protein] synthase III C-terminal" evidence="9">
    <location>
        <begin position="222"/>
        <end position="310"/>
    </location>
</feature>
<evidence type="ECO:0000256" key="5">
    <source>
        <dbReference type="ARBA" id="ARBA00023098"/>
    </source>
</evidence>
<comment type="subcellular location">
    <subcellularLocation>
        <location evidence="8">Cytoplasm</location>
    </subcellularLocation>
</comment>
<dbReference type="GO" id="GO:0033818">
    <property type="term" value="F:beta-ketoacyl-acyl-carrier-protein synthase III activity"/>
    <property type="evidence" value="ECO:0007669"/>
    <property type="project" value="UniProtKB-UniRule"/>
</dbReference>
<evidence type="ECO:0000256" key="8">
    <source>
        <dbReference type="HAMAP-Rule" id="MF_01815"/>
    </source>
</evidence>
<feature type="domain" description="Beta-ketoacyl-[acyl-carrier-protein] synthase III N-terminal" evidence="10">
    <location>
        <begin position="107"/>
        <end position="187"/>
    </location>
</feature>
<keyword evidence="2 8" id="KW-0444">Lipid biosynthesis</keyword>
<comment type="pathway">
    <text evidence="8">Lipid metabolism; fatty acid biosynthesis.</text>
</comment>
<keyword evidence="6 8" id="KW-0275">Fatty acid biosynthesis</keyword>
<comment type="similarity">
    <text evidence="1 8">Belongs to the thiolase-like superfamily. FabH family.</text>
</comment>
<dbReference type="AlphaFoldDB" id="A0A0E2E3C3"/>
<feature type="active site" evidence="8">
    <location>
        <position position="113"/>
    </location>
</feature>
<dbReference type="NCBIfam" id="TIGR00747">
    <property type="entry name" value="fabH"/>
    <property type="match status" value="1"/>
</dbReference>
<dbReference type="InterPro" id="IPR016039">
    <property type="entry name" value="Thiolase-like"/>
</dbReference>
<evidence type="ECO:0000259" key="10">
    <source>
        <dbReference type="Pfam" id="PF08545"/>
    </source>
</evidence>
<gene>
    <name evidence="8" type="primary">fabH</name>
    <name evidence="11" type="ORF">HMPREF9726_02016</name>
</gene>
<evidence type="ECO:0000256" key="6">
    <source>
        <dbReference type="ARBA" id="ARBA00023160"/>
    </source>
</evidence>
<dbReference type="Gene3D" id="3.40.47.10">
    <property type="match status" value="1"/>
</dbReference>
<dbReference type="RefSeq" id="WP_002669852.1">
    <property type="nucleotide sequence ID" value="NZ_CM001795.1"/>
</dbReference>
<evidence type="ECO:0000256" key="7">
    <source>
        <dbReference type="ARBA" id="ARBA00023268"/>
    </source>
</evidence>
<dbReference type="InterPro" id="IPR013747">
    <property type="entry name" value="ACP_syn_III_C"/>
</dbReference>
<evidence type="ECO:0000256" key="1">
    <source>
        <dbReference type="ARBA" id="ARBA00008642"/>
    </source>
</evidence>
<dbReference type="Pfam" id="PF08545">
    <property type="entry name" value="ACP_syn_III"/>
    <property type="match status" value="1"/>
</dbReference>
<keyword evidence="7 8" id="KW-0511">Multifunctional enzyme</keyword>
<dbReference type="GO" id="GO:0004315">
    <property type="term" value="F:3-oxoacyl-[acyl-carrier-protein] synthase activity"/>
    <property type="evidence" value="ECO:0007669"/>
    <property type="project" value="InterPro"/>
</dbReference>
<name>A0A0E2E3C3_TREDN</name>
<comment type="catalytic activity">
    <reaction evidence="8">
        <text>malonyl-[ACP] + acetyl-CoA + H(+) = 3-oxobutanoyl-[ACP] + CO2 + CoA</text>
        <dbReference type="Rhea" id="RHEA:12080"/>
        <dbReference type="Rhea" id="RHEA-COMP:9623"/>
        <dbReference type="Rhea" id="RHEA-COMP:9625"/>
        <dbReference type="ChEBI" id="CHEBI:15378"/>
        <dbReference type="ChEBI" id="CHEBI:16526"/>
        <dbReference type="ChEBI" id="CHEBI:57287"/>
        <dbReference type="ChEBI" id="CHEBI:57288"/>
        <dbReference type="ChEBI" id="CHEBI:78449"/>
        <dbReference type="ChEBI" id="CHEBI:78450"/>
        <dbReference type="EC" id="2.3.1.180"/>
    </reaction>
</comment>
<dbReference type="HOGENOM" id="CLU_039592_4_0_12"/>
<keyword evidence="8" id="KW-0963">Cytoplasm</keyword>
<comment type="subunit">
    <text evidence="8">Homodimer.</text>
</comment>
<keyword evidence="4 8" id="KW-0276">Fatty acid metabolism</keyword>
<dbReference type="PANTHER" id="PTHR43091:SF1">
    <property type="entry name" value="BETA-KETOACYL-[ACYL-CARRIER-PROTEIN] SYNTHASE III, CHLOROPLASTIC"/>
    <property type="match status" value="1"/>
</dbReference>
<dbReference type="PANTHER" id="PTHR43091">
    <property type="entry name" value="3-OXOACYL-[ACYL-CARRIER-PROTEIN] SYNTHASE"/>
    <property type="match status" value="1"/>
</dbReference>
<comment type="function">
    <text evidence="8">Catalyzes the condensation reaction of fatty acid synthesis by the addition to an acyl acceptor of two carbons from malonyl-ACP. Catalyzes the first condensation reaction which initiates fatty acid synthesis and may therefore play a role in governing the total rate of fatty acid production. Possesses both acetoacetyl-ACP synthase and acetyl transacylase activities. Its substrate specificity determines the biosynthesis of branched-chain and/or straight-chain of fatty acids.</text>
</comment>
<dbReference type="EMBL" id="AGDV01000020">
    <property type="protein sequence ID" value="EMB31636.1"/>
    <property type="molecule type" value="Genomic_DNA"/>
</dbReference>
<evidence type="ECO:0000259" key="9">
    <source>
        <dbReference type="Pfam" id="PF08541"/>
    </source>
</evidence>
<protein>
    <recommendedName>
        <fullName evidence="8">Beta-ketoacyl-[acyl-carrier-protein] synthase III</fullName>
        <shortName evidence="8">Beta-ketoacyl-ACP synthase III</shortName>
        <shortName evidence="8">KAS III</shortName>
        <ecNumber evidence="8">2.3.1.180</ecNumber>
    </recommendedName>
    <alternativeName>
        <fullName evidence="8">3-oxoacyl-[acyl-carrier-protein] synthase 3</fullName>
    </alternativeName>
    <alternativeName>
        <fullName evidence="8">3-oxoacyl-[acyl-carrier-protein] synthase III</fullName>
    </alternativeName>
</protein>
<keyword evidence="5 8" id="KW-0443">Lipid metabolism</keyword>
<organism evidence="11">
    <name type="scientific">Treponema denticola H-22</name>
    <dbReference type="NCBI Taxonomy" id="999432"/>
    <lineage>
        <taxon>Bacteria</taxon>
        <taxon>Pseudomonadati</taxon>
        <taxon>Spirochaetota</taxon>
        <taxon>Spirochaetia</taxon>
        <taxon>Spirochaetales</taxon>
        <taxon>Treponemataceae</taxon>
        <taxon>Treponema</taxon>
    </lineage>
</organism>
<dbReference type="UniPathway" id="UPA00094"/>